<comment type="caution">
    <text evidence="1">The sequence shown here is derived from an EMBL/GenBank/DDBJ whole genome shotgun (WGS) entry which is preliminary data.</text>
</comment>
<dbReference type="PATRIC" id="fig|1227493.4.peg.1986"/>
<organism evidence="1 2">
    <name type="scientific">Natrialba hulunbeirensis JCM 10989</name>
    <dbReference type="NCBI Taxonomy" id="1227493"/>
    <lineage>
        <taxon>Archaea</taxon>
        <taxon>Methanobacteriati</taxon>
        <taxon>Methanobacteriota</taxon>
        <taxon>Stenosarchaea group</taxon>
        <taxon>Halobacteria</taxon>
        <taxon>Halobacteriales</taxon>
        <taxon>Natrialbaceae</taxon>
        <taxon>Natrialba</taxon>
    </lineage>
</organism>
<sequence>MSVGAVAATGSVAADADSDSKLARLEAAGLTLSERDIEAVSTELDIEVTEDVRTGQALLDRLESDGLLAEATLDVLPDFGATDDADGQIHDLAEGGSREVSFTTMTPRGRLQVTYSESSAPFAALFPEDGSSVLMYVHSDGDSYEQVETSIGATDHDEQPPTADDCTNCGGCDCVGDWCLDGVRPRTHKNTCATCDDGECIITTTCGC</sequence>
<protein>
    <submittedName>
        <fullName evidence="1">Uncharacterized protein</fullName>
    </submittedName>
</protein>
<evidence type="ECO:0000313" key="1">
    <source>
        <dbReference type="EMBL" id="ELY91361.1"/>
    </source>
</evidence>
<dbReference type="EMBL" id="AOIM01000031">
    <property type="protein sequence ID" value="ELY91361.1"/>
    <property type="molecule type" value="Genomic_DNA"/>
</dbReference>
<accession>L9ZZ59</accession>
<keyword evidence="2" id="KW-1185">Reference proteome</keyword>
<dbReference type="Proteomes" id="UP000011519">
    <property type="component" value="Unassembled WGS sequence"/>
</dbReference>
<evidence type="ECO:0000313" key="2">
    <source>
        <dbReference type="Proteomes" id="UP000011519"/>
    </source>
</evidence>
<name>L9ZZ59_9EURY</name>
<gene>
    <name evidence="1" type="ORF">C483_09986</name>
</gene>
<dbReference type="AlphaFoldDB" id="L9ZZ59"/>
<proteinExistence type="predicted"/>
<dbReference type="RefSeq" id="WP_006653199.1">
    <property type="nucleotide sequence ID" value="NZ_AOIM01000031.1"/>
</dbReference>
<reference evidence="1 2" key="1">
    <citation type="journal article" date="2014" name="PLoS Genet.">
        <title>Phylogenetically driven sequencing of extremely halophilic archaea reveals strategies for static and dynamic osmo-response.</title>
        <authorList>
            <person name="Becker E.A."/>
            <person name="Seitzer P.M."/>
            <person name="Tritt A."/>
            <person name="Larsen D."/>
            <person name="Krusor M."/>
            <person name="Yao A.I."/>
            <person name="Wu D."/>
            <person name="Madern D."/>
            <person name="Eisen J.A."/>
            <person name="Darling A.E."/>
            <person name="Facciotti M.T."/>
        </authorList>
    </citation>
    <scope>NUCLEOTIDE SEQUENCE [LARGE SCALE GENOMIC DNA]</scope>
    <source>
        <strain evidence="1 2">JCM 10989</strain>
    </source>
</reference>